<dbReference type="GO" id="GO:0016279">
    <property type="term" value="F:protein-lysine N-methyltransferase activity"/>
    <property type="evidence" value="ECO:0007669"/>
    <property type="project" value="InterPro"/>
</dbReference>
<reference evidence="7" key="1">
    <citation type="submission" date="2020-05" db="EMBL/GenBank/DDBJ databases">
        <authorList>
            <person name="Chiriac C."/>
            <person name="Salcher M."/>
            <person name="Ghai R."/>
            <person name="Kavagutti S V."/>
        </authorList>
    </citation>
    <scope>NUCLEOTIDE SEQUENCE</scope>
</reference>
<dbReference type="InterPro" id="IPR029063">
    <property type="entry name" value="SAM-dependent_MTases_sf"/>
</dbReference>
<evidence type="ECO:0000313" key="5">
    <source>
        <dbReference type="EMBL" id="CAB4144899.1"/>
    </source>
</evidence>
<dbReference type="EMBL" id="LR797152">
    <property type="protein sequence ID" value="CAB4190650.1"/>
    <property type="molecule type" value="Genomic_DNA"/>
</dbReference>
<evidence type="ECO:0000256" key="1">
    <source>
        <dbReference type="ARBA" id="ARBA00022603"/>
    </source>
</evidence>
<proteinExistence type="predicted"/>
<name>A0A6J5R0S2_9CAUD</name>
<feature type="domain" description="Methyltransferase" evidence="4">
    <location>
        <begin position="20"/>
        <end position="97"/>
    </location>
</feature>
<dbReference type="GO" id="GO:0032259">
    <property type="term" value="P:methylation"/>
    <property type="evidence" value="ECO:0007669"/>
    <property type="project" value="UniProtKB-KW"/>
</dbReference>
<dbReference type="PANTHER" id="PTHR13610:SF11">
    <property type="entry name" value="METHYLTRANSFERASE DOMAIN-CONTAINING PROTEIN"/>
    <property type="match status" value="1"/>
</dbReference>
<evidence type="ECO:0000259" key="4">
    <source>
        <dbReference type="Pfam" id="PF13649"/>
    </source>
</evidence>
<accession>A0A6J5R0S2</accession>
<dbReference type="InterPro" id="IPR041698">
    <property type="entry name" value="Methyltransf_25"/>
</dbReference>
<dbReference type="PANTHER" id="PTHR13610">
    <property type="entry name" value="METHYLTRANSFERASE DOMAIN-CONTAINING PROTEIN"/>
    <property type="match status" value="1"/>
</dbReference>
<evidence type="ECO:0000313" key="8">
    <source>
        <dbReference type="EMBL" id="CAB4221842.1"/>
    </source>
</evidence>
<dbReference type="EMBL" id="LR797505">
    <property type="protein sequence ID" value="CAB4221842.1"/>
    <property type="molecule type" value="Genomic_DNA"/>
</dbReference>
<sequence length="201" mass="22014">MAEVVRVLALLPEPNIAYADLGCGDGRWLFAAAERWPGVRIIGVELDPVTAEATREQVRRAGLTHRITIKTGDATQVDVSADVATAYLYADVLEQLRPRLEKLRAFASYLHRPPGLPVVRNGDSWFYTQPTPQAVAVWNGRAFTSAVCSDANCVMCRSIRAQIAAPVAAPEPAKAASGQWVRTKVCNGRACWFEDRWVPAP</sequence>
<dbReference type="Gene3D" id="3.40.50.150">
    <property type="entry name" value="Vaccinia Virus protein VP39"/>
    <property type="match status" value="1"/>
</dbReference>
<keyword evidence="3" id="KW-0949">S-adenosyl-L-methionine</keyword>
<keyword evidence="2" id="KW-0808">Transferase</keyword>
<evidence type="ECO:0000313" key="7">
    <source>
        <dbReference type="EMBL" id="CAB4190650.1"/>
    </source>
</evidence>
<keyword evidence="1" id="KW-0489">Methyltransferase</keyword>
<dbReference type="InterPro" id="IPR026170">
    <property type="entry name" value="FAM173A/B"/>
</dbReference>
<protein>
    <submittedName>
        <fullName evidence="7">AdoMet_MTases domain containing protein</fullName>
    </submittedName>
</protein>
<organism evidence="7">
    <name type="scientific">uncultured Caudovirales phage</name>
    <dbReference type="NCBI Taxonomy" id="2100421"/>
    <lineage>
        <taxon>Viruses</taxon>
        <taxon>Duplodnaviria</taxon>
        <taxon>Heunggongvirae</taxon>
        <taxon>Uroviricota</taxon>
        <taxon>Caudoviricetes</taxon>
        <taxon>Peduoviridae</taxon>
        <taxon>Maltschvirus</taxon>
        <taxon>Maltschvirus maltsch</taxon>
    </lineage>
</organism>
<dbReference type="CDD" id="cd02440">
    <property type="entry name" value="AdoMet_MTases"/>
    <property type="match status" value="1"/>
</dbReference>
<dbReference type="EMBL" id="LR796439">
    <property type="protein sequence ID" value="CAB4144899.1"/>
    <property type="molecule type" value="Genomic_DNA"/>
</dbReference>
<evidence type="ECO:0000256" key="2">
    <source>
        <dbReference type="ARBA" id="ARBA00022679"/>
    </source>
</evidence>
<gene>
    <name evidence="6" type="ORF">UFOVP1045_29</name>
    <name evidence="7" type="ORF">UFOVP1194_83</name>
    <name evidence="8" type="ORF">UFOVP1641_79</name>
    <name evidence="5" type="ORF">UFOVP466_82</name>
</gene>
<evidence type="ECO:0000313" key="6">
    <source>
        <dbReference type="EMBL" id="CAB4180443.1"/>
    </source>
</evidence>
<evidence type="ECO:0000256" key="3">
    <source>
        <dbReference type="ARBA" id="ARBA00022691"/>
    </source>
</evidence>
<dbReference type="SUPFAM" id="SSF53335">
    <property type="entry name" value="S-adenosyl-L-methionine-dependent methyltransferases"/>
    <property type="match status" value="1"/>
</dbReference>
<dbReference type="Pfam" id="PF13649">
    <property type="entry name" value="Methyltransf_25"/>
    <property type="match status" value="1"/>
</dbReference>
<dbReference type="EMBL" id="LR796996">
    <property type="protein sequence ID" value="CAB4180443.1"/>
    <property type="molecule type" value="Genomic_DNA"/>
</dbReference>